<keyword evidence="1" id="KW-1133">Transmembrane helix</keyword>
<accession>A0A395H8I8</accession>
<name>A0A395H8I8_9EURO</name>
<keyword evidence="3" id="KW-1185">Reference proteome</keyword>
<dbReference type="RefSeq" id="XP_025578588.1">
    <property type="nucleotide sequence ID" value="XM_025714471.1"/>
</dbReference>
<evidence type="ECO:0000313" key="3">
    <source>
        <dbReference type="Proteomes" id="UP000249402"/>
    </source>
</evidence>
<sequence length="173" mass="18601">MVEPLSVEEPPAYPKPGPSRAGSFLFRTYLTFLSLCAVAALILAAISTHRTRELDVFKSSLFVTDLVRIFNSTAYAISDTSSYDSECGAHPAERFTGQTTLPGQCVTVPDSLTLWVTRLADNCTPYIYAQENCTGAWKGIELLGTPACIVGAGEGDLAGSEGDQFRSFQISCT</sequence>
<organism evidence="2 3">
    <name type="scientific">Aspergillus ibericus CBS 121593</name>
    <dbReference type="NCBI Taxonomy" id="1448316"/>
    <lineage>
        <taxon>Eukaryota</taxon>
        <taxon>Fungi</taxon>
        <taxon>Dikarya</taxon>
        <taxon>Ascomycota</taxon>
        <taxon>Pezizomycotina</taxon>
        <taxon>Eurotiomycetes</taxon>
        <taxon>Eurotiomycetidae</taxon>
        <taxon>Eurotiales</taxon>
        <taxon>Aspergillaceae</taxon>
        <taxon>Aspergillus</taxon>
        <taxon>Aspergillus subgen. Circumdati</taxon>
    </lineage>
</organism>
<dbReference type="EMBL" id="KZ824424">
    <property type="protein sequence ID" value="RAL04261.1"/>
    <property type="molecule type" value="Genomic_DNA"/>
</dbReference>
<gene>
    <name evidence="2" type="ORF">BO80DRAFT_231341</name>
</gene>
<reference evidence="2 3" key="1">
    <citation type="submission" date="2018-02" db="EMBL/GenBank/DDBJ databases">
        <title>The genomes of Aspergillus section Nigri reveals drivers in fungal speciation.</title>
        <authorList>
            <consortium name="DOE Joint Genome Institute"/>
            <person name="Vesth T.C."/>
            <person name="Nybo J."/>
            <person name="Theobald S."/>
            <person name="Brandl J."/>
            <person name="Frisvad J.C."/>
            <person name="Nielsen K.F."/>
            <person name="Lyhne E.K."/>
            <person name="Kogle M.E."/>
            <person name="Kuo A."/>
            <person name="Riley R."/>
            <person name="Clum A."/>
            <person name="Nolan M."/>
            <person name="Lipzen A."/>
            <person name="Salamov A."/>
            <person name="Henrissat B."/>
            <person name="Wiebenga A."/>
            <person name="De vries R.P."/>
            <person name="Grigoriev I.V."/>
            <person name="Mortensen U.H."/>
            <person name="Andersen M.R."/>
            <person name="Baker S.E."/>
        </authorList>
    </citation>
    <scope>NUCLEOTIDE SEQUENCE [LARGE SCALE GENOMIC DNA]</scope>
    <source>
        <strain evidence="2 3">CBS 121593</strain>
    </source>
</reference>
<dbReference type="VEuPathDB" id="FungiDB:BO80DRAFT_231341"/>
<proteinExistence type="predicted"/>
<evidence type="ECO:0000313" key="2">
    <source>
        <dbReference type="EMBL" id="RAL04261.1"/>
    </source>
</evidence>
<dbReference type="Proteomes" id="UP000249402">
    <property type="component" value="Unassembled WGS sequence"/>
</dbReference>
<feature type="transmembrane region" description="Helical" evidence="1">
    <location>
        <begin position="24"/>
        <end position="46"/>
    </location>
</feature>
<protein>
    <submittedName>
        <fullName evidence="2">Uncharacterized protein</fullName>
    </submittedName>
</protein>
<dbReference type="GeneID" id="37219336"/>
<keyword evidence="1" id="KW-0812">Transmembrane</keyword>
<dbReference type="OrthoDB" id="4362911at2759"/>
<dbReference type="AlphaFoldDB" id="A0A395H8I8"/>
<keyword evidence="1" id="KW-0472">Membrane</keyword>
<evidence type="ECO:0000256" key="1">
    <source>
        <dbReference type="SAM" id="Phobius"/>
    </source>
</evidence>